<accession>A0A6P9ALF5</accession>
<dbReference type="PANTHER" id="PTHR23187">
    <property type="entry name" value="FLJ44216 PROTEIN-RELATED"/>
    <property type="match status" value="1"/>
</dbReference>
<dbReference type="AlphaFoldDB" id="A0A6P9ALF5"/>
<dbReference type="CDD" id="cd21082">
    <property type="entry name" value="DHD_SKIDA1"/>
    <property type="match status" value="1"/>
</dbReference>
<evidence type="ECO:0000313" key="4">
    <source>
        <dbReference type="RefSeq" id="XP_034258065.1"/>
    </source>
</evidence>
<dbReference type="InParanoid" id="A0A6P9ALF5"/>
<dbReference type="Pfam" id="PF15223">
    <property type="entry name" value="EPOP"/>
    <property type="match status" value="1"/>
</dbReference>
<dbReference type="RefSeq" id="XP_034258065.1">
    <property type="nucleotide sequence ID" value="XM_034402174.1"/>
</dbReference>
<dbReference type="Proteomes" id="UP001652622">
    <property type="component" value="Unplaced"/>
</dbReference>
<sequence>MEDLKSGFEEVDGVRLGYLMIRGKQMFPLSQVFTDLLKNIPRTTVHKRMDHLKVQKHQCDLEELRKLKSINSIAFHAAKCTLISREDVEALYTSCKTERVLRTKRRGGAKPGQGTPCPDPYPAFWKDGGKLCPSLKEGTTNQASSRKKAAWRKAAAAAAAAQAGAFLPASDLPHFWSKSAGRSLPNFGRLPSNEAVNYETAQLGPGYVSLATEPACFQSLLCSKHPHYYYHSSAAIATQPKIAAAAAAAAAAVSRSKPLGLGCRTKRKKSTERRFSAGCGRRVLILPRACKAARSAVAERLPGLCGFLTPQPAPALPDPYSSDSESSSYSNHADNDSDFCSSLSSTSSSGSSEEEEEEGSCASESSELSSDEEEQEEEEDEEEEEEEETSSESDSSSGSSHVSVQSIRFRRTSFCKSPTLQTSAGLVPHPTHFAGHEELPGPAQFVKCEASEEPEDWKIPAGWFSKAEPGLDCTTHPAGSAYLGLLEQPTEGAGGGEGRPLLTGEDHSTLVPEVKSLDLPGVPWLACGDSSSLKPNYILPQARFGEGQICQPALASHPHSSPLSPTGADSTTAALTHLSKELLGNAQFNVRSATCQGTAAVASPDLQSHVQLLSFVPIAQIKVEDSSANAEYGALPVQIPLKWEESDQETKMEADCQSSPQPSPTQHPGTLLLSAKADPTCLEDCPRPPKSTLCPASLSRTLAACTLGPASAAKPEDGDYKFGARVRKNYRTLVLGKRATIPSPAPLKPNLKSARNPRPPPGKLPEAQEGGLDDLSVLNRRKRVASNVTSTLKRPFSLMGNFPCPPSLMVGPDGDLMPAYTLSTTKSAQLPPKAHPFWKWQLGGPPIPLPPSHKFRKLN</sequence>
<dbReference type="OrthoDB" id="10014624at2759"/>
<feature type="region of interest" description="Disordered" evidence="1">
    <location>
        <begin position="316"/>
        <end position="403"/>
    </location>
</feature>
<feature type="region of interest" description="Disordered" evidence="1">
    <location>
        <begin position="646"/>
        <end position="671"/>
    </location>
</feature>
<organism evidence="3 4">
    <name type="scientific">Pantherophis guttatus</name>
    <name type="common">Corn snake</name>
    <name type="synonym">Elaphe guttata</name>
    <dbReference type="NCBI Taxonomy" id="94885"/>
    <lineage>
        <taxon>Eukaryota</taxon>
        <taxon>Metazoa</taxon>
        <taxon>Chordata</taxon>
        <taxon>Craniata</taxon>
        <taxon>Vertebrata</taxon>
        <taxon>Euteleostomi</taxon>
        <taxon>Lepidosauria</taxon>
        <taxon>Squamata</taxon>
        <taxon>Bifurcata</taxon>
        <taxon>Unidentata</taxon>
        <taxon>Episquamata</taxon>
        <taxon>Toxicofera</taxon>
        <taxon>Serpentes</taxon>
        <taxon>Colubroidea</taxon>
        <taxon>Colubridae</taxon>
        <taxon>Colubrinae</taxon>
        <taxon>Pantherophis</taxon>
    </lineage>
</organism>
<dbReference type="GeneID" id="117655094"/>
<name>A0A6P9ALF5_PANGU</name>
<dbReference type="InterPro" id="IPR037000">
    <property type="entry name" value="Ski_DNA-bd_sf"/>
</dbReference>
<dbReference type="CTD" id="387640"/>
<dbReference type="InterPro" id="IPR009061">
    <property type="entry name" value="DNA-bd_dom_put_sf"/>
</dbReference>
<feature type="region of interest" description="Disordered" evidence="1">
    <location>
        <begin position="740"/>
        <end position="771"/>
    </location>
</feature>
<feature type="compositionally biased region" description="Low complexity" evidence="1">
    <location>
        <begin position="318"/>
        <end position="330"/>
    </location>
</feature>
<dbReference type="OMA" id="PVWKWQL"/>
<evidence type="ECO:0000313" key="3">
    <source>
        <dbReference type="Proteomes" id="UP001652622"/>
    </source>
</evidence>
<feature type="domain" description="SKI/SNO/DAC" evidence="2">
    <location>
        <begin position="12"/>
        <end position="96"/>
    </location>
</feature>
<dbReference type="InterPro" id="IPR027971">
    <property type="entry name" value="EPOP"/>
</dbReference>
<gene>
    <name evidence="4" type="primary">SKIDA1</name>
</gene>
<dbReference type="PANTHER" id="PTHR23187:SF2">
    <property type="entry name" value="SKI_DACH DOMAIN-CONTAINING PROTEIN 1"/>
    <property type="match status" value="1"/>
</dbReference>
<feature type="compositionally biased region" description="Low complexity" evidence="1">
    <location>
        <begin position="341"/>
        <end position="351"/>
    </location>
</feature>
<feature type="compositionally biased region" description="Acidic residues" evidence="1">
    <location>
        <begin position="369"/>
        <end position="391"/>
    </location>
</feature>
<dbReference type="InterPro" id="IPR003380">
    <property type="entry name" value="SKI/SNO/DAC"/>
</dbReference>
<dbReference type="SUPFAM" id="SSF46955">
    <property type="entry name" value="Putative DNA-binding domain"/>
    <property type="match status" value="1"/>
</dbReference>
<evidence type="ECO:0000259" key="2">
    <source>
        <dbReference type="Pfam" id="PF02437"/>
    </source>
</evidence>
<evidence type="ECO:0000256" key="1">
    <source>
        <dbReference type="SAM" id="MobiDB-lite"/>
    </source>
</evidence>
<feature type="compositionally biased region" description="Low complexity" evidence="1">
    <location>
        <begin position="657"/>
        <end position="666"/>
    </location>
</feature>
<dbReference type="KEGG" id="pgut:117655094"/>
<dbReference type="InterPro" id="IPR052119">
    <property type="entry name" value="ElonginBC-PRC2_ViralRestrict"/>
</dbReference>
<dbReference type="Pfam" id="PF02437">
    <property type="entry name" value="Ski_Sno_DHD"/>
    <property type="match status" value="1"/>
</dbReference>
<keyword evidence="3" id="KW-1185">Reference proteome</keyword>
<dbReference type="Gene3D" id="3.10.260.20">
    <property type="entry name" value="Ski"/>
    <property type="match status" value="1"/>
</dbReference>
<reference evidence="4" key="1">
    <citation type="submission" date="2025-08" db="UniProtKB">
        <authorList>
            <consortium name="RefSeq"/>
        </authorList>
    </citation>
    <scope>IDENTIFICATION</scope>
    <source>
        <tissue evidence="4">Blood</tissue>
    </source>
</reference>
<protein>
    <submittedName>
        <fullName evidence="4">SKI/DACH domain-containing protein 1</fullName>
    </submittedName>
</protein>
<proteinExistence type="predicted"/>